<name>A0ACB9IEQ4_9ASTR</name>
<dbReference type="EMBL" id="CM042025">
    <property type="protein sequence ID" value="KAI3806489.1"/>
    <property type="molecule type" value="Genomic_DNA"/>
</dbReference>
<evidence type="ECO:0000313" key="1">
    <source>
        <dbReference type="EMBL" id="KAI3806489.1"/>
    </source>
</evidence>
<keyword evidence="2" id="KW-1185">Reference proteome</keyword>
<sequence>MERIIEEHEVARKQERGEAKDMLSILLDISEDESMETKLTLEDIKALIKWLEKNRLIQESDMPNLPYLQAITKEALRLHPVAPVIQRLTTQDCTVGGYHIPAYTKTIVSVWSLNQAPTHWESPLEFKPERFEGNQLDVRGQHFHLLPFGGGRRLCPGTSLSLLLVPTILGAMIQCFEWKTGNNVTVDMEEGPGITLPRANPLVCVPVARLDPIPLSV</sequence>
<proteinExistence type="predicted"/>
<protein>
    <submittedName>
        <fullName evidence="1">Uncharacterized protein</fullName>
    </submittedName>
</protein>
<reference evidence="2" key="1">
    <citation type="journal article" date="2022" name="Mol. Ecol. Resour.">
        <title>The genomes of chicory, endive, great burdock and yacon provide insights into Asteraceae palaeo-polyploidization history and plant inulin production.</title>
        <authorList>
            <person name="Fan W."/>
            <person name="Wang S."/>
            <person name="Wang H."/>
            <person name="Wang A."/>
            <person name="Jiang F."/>
            <person name="Liu H."/>
            <person name="Zhao H."/>
            <person name="Xu D."/>
            <person name="Zhang Y."/>
        </authorList>
    </citation>
    <scope>NUCLEOTIDE SEQUENCE [LARGE SCALE GENOMIC DNA]</scope>
    <source>
        <strain evidence="2">cv. Yunnan</strain>
    </source>
</reference>
<dbReference type="Proteomes" id="UP001056120">
    <property type="component" value="Linkage Group LG08"/>
</dbReference>
<organism evidence="1 2">
    <name type="scientific">Smallanthus sonchifolius</name>
    <dbReference type="NCBI Taxonomy" id="185202"/>
    <lineage>
        <taxon>Eukaryota</taxon>
        <taxon>Viridiplantae</taxon>
        <taxon>Streptophyta</taxon>
        <taxon>Embryophyta</taxon>
        <taxon>Tracheophyta</taxon>
        <taxon>Spermatophyta</taxon>
        <taxon>Magnoliopsida</taxon>
        <taxon>eudicotyledons</taxon>
        <taxon>Gunneridae</taxon>
        <taxon>Pentapetalae</taxon>
        <taxon>asterids</taxon>
        <taxon>campanulids</taxon>
        <taxon>Asterales</taxon>
        <taxon>Asteraceae</taxon>
        <taxon>Asteroideae</taxon>
        <taxon>Heliantheae alliance</taxon>
        <taxon>Millerieae</taxon>
        <taxon>Smallanthus</taxon>
    </lineage>
</organism>
<accession>A0ACB9IEQ4</accession>
<reference evidence="1 2" key="2">
    <citation type="journal article" date="2022" name="Mol. Ecol. Resour.">
        <title>The genomes of chicory, endive, great burdock and yacon provide insights into Asteraceae paleo-polyploidization history and plant inulin production.</title>
        <authorList>
            <person name="Fan W."/>
            <person name="Wang S."/>
            <person name="Wang H."/>
            <person name="Wang A."/>
            <person name="Jiang F."/>
            <person name="Liu H."/>
            <person name="Zhao H."/>
            <person name="Xu D."/>
            <person name="Zhang Y."/>
        </authorList>
    </citation>
    <scope>NUCLEOTIDE SEQUENCE [LARGE SCALE GENOMIC DNA]</scope>
    <source>
        <strain evidence="2">cv. Yunnan</strain>
        <tissue evidence="1">Leaves</tissue>
    </source>
</reference>
<comment type="caution">
    <text evidence="1">The sequence shown here is derived from an EMBL/GenBank/DDBJ whole genome shotgun (WGS) entry which is preliminary data.</text>
</comment>
<evidence type="ECO:0000313" key="2">
    <source>
        <dbReference type="Proteomes" id="UP001056120"/>
    </source>
</evidence>
<gene>
    <name evidence="1" type="ORF">L1987_22396</name>
</gene>